<dbReference type="PROSITE" id="PS51035">
    <property type="entry name" value="BAG"/>
    <property type="match status" value="1"/>
</dbReference>
<evidence type="ECO:0000313" key="5">
    <source>
        <dbReference type="Proteomes" id="UP001140206"/>
    </source>
</evidence>
<keyword evidence="4" id="KW-0808">Transferase</keyword>
<dbReference type="GO" id="GO:0051087">
    <property type="term" value="F:protein-folding chaperone binding"/>
    <property type="evidence" value="ECO:0007669"/>
    <property type="project" value="InterPro"/>
</dbReference>
<dbReference type="Gene3D" id="3.40.50.150">
    <property type="entry name" value="Vaccinia Virus protein VP39"/>
    <property type="match status" value="1"/>
</dbReference>
<dbReference type="GO" id="GO:0046872">
    <property type="term" value="F:metal ion binding"/>
    <property type="evidence" value="ECO:0007669"/>
    <property type="project" value="UniProtKB-KW"/>
</dbReference>
<proteinExistence type="predicted"/>
<evidence type="ECO:0000259" key="3">
    <source>
        <dbReference type="PROSITE" id="PS51035"/>
    </source>
</evidence>
<dbReference type="Pfam" id="PF00612">
    <property type="entry name" value="IQ"/>
    <property type="match status" value="1"/>
</dbReference>
<name>A0AAV8FQ59_9POAL</name>
<dbReference type="SUPFAM" id="SSF53335">
    <property type="entry name" value="S-adenosyl-L-methionine-dependent methyltransferases"/>
    <property type="match status" value="1"/>
</dbReference>
<protein>
    <submittedName>
        <fullName evidence="4">S-adenosyl-L-methionine-dependent methyltransferases superfamily protein</fullName>
    </submittedName>
</protein>
<reference evidence="4" key="1">
    <citation type="submission" date="2022-08" db="EMBL/GenBank/DDBJ databases">
        <authorList>
            <person name="Marques A."/>
        </authorList>
    </citation>
    <scope>NUCLEOTIDE SEQUENCE</scope>
    <source>
        <strain evidence="4">RhyPub2mFocal</strain>
        <tissue evidence="4">Leaves</tissue>
    </source>
</reference>
<dbReference type="GO" id="GO:0032259">
    <property type="term" value="P:methylation"/>
    <property type="evidence" value="ECO:0007669"/>
    <property type="project" value="UniProtKB-KW"/>
</dbReference>
<dbReference type="SUPFAM" id="SSF63491">
    <property type="entry name" value="BAG domain"/>
    <property type="match status" value="1"/>
</dbReference>
<dbReference type="Proteomes" id="UP001140206">
    <property type="component" value="Chromosome 2"/>
</dbReference>
<organism evidence="4 5">
    <name type="scientific">Rhynchospora pubera</name>
    <dbReference type="NCBI Taxonomy" id="906938"/>
    <lineage>
        <taxon>Eukaryota</taxon>
        <taxon>Viridiplantae</taxon>
        <taxon>Streptophyta</taxon>
        <taxon>Embryophyta</taxon>
        <taxon>Tracheophyta</taxon>
        <taxon>Spermatophyta</taxon>
        <taxon>Magnoliopsida</taxon>
        <taxon>Liliopsida</taxon>
        <taxon>Poales</taxon>
        <taxon>Cyperaceae</taxon>
        <taxon>Cyperoideae</taxon>
        <taxon>Rhynchosporeae</taxon>
        <taxon>Rhynchospora</taxon>
    </lineage>
</organism>
<dbReference type="Pfam" id="PF02179">
    <property type="entry name" value="BAG"/>
    <property type="match status" value="1"/>
</dbReference>
<dbReference type="Pfam" id="PF03492">
    <property type="entry name" value="Methyltransf_7"/>
    <property type="match status" value="1"/>
</dbReference>
<dbReference type="InterPro" id="IPR036533">
    <property type="entry name" value="BAG_dom_sf"/>
</dbReference>
<keyword evidence="4" id="KW-0489">Methyltransferase</keyword>
<dbReference type="GO" id="GO:0008168">
    <property type="term" value="F:methyltransferase activity"/>
    <property type="evidence" value="ECO:0007669"/>
    <property type="project" value="UniProtKB-KW"/>
</dbReference>
<evidence type="ECO:0000256" key="1">
    <source>
        <dbReference type="ARBA" id="ARBA00022723"/>
    </source>
</evidence>
<keyword evidence="1" id="KW-0479">Metal-binding</keyword>
<keyword evidence="5" id="KW-1185">Reference proteome</keyword>
<evidence type="ECO:0000313" key="4">
    <source>
        <dbReference type="EMBL" id="KAJ4793869.1"/>
    </source>
</evidence>
<accession>A0AAV8FQ59</accession>
<dbReference type="Gene3D" id="1.10.1200.270">
    <property type="entry name" value="Methyltransferase, alpha-helical capping domain"/>
    <property type="match status" value="1"/>
</dbReference>
<dbReference type="AlphaFoldDB" id="A0AAV8FQ59"/>
<dbReference type="InterPro" id="IPR003103">
    <property type="entry name" value="BAG_domain"/>
</dbReference>
<dbReference type="Gene3D" id="1.20.58.120">
    <property type="entry name" value="BAG domain"/>
    <property type="match status" value="1"/>
</dbReference>
<gene>
    <name evidence="4" type="ORF">LUZ62_045115</name>
</gene>
<dbReference type="EMBL" id="JAMFTS010000002">
    <property type="protein sequence ID" value="KAJ4793869.1"/>
    <property type="molecule type" value="Genomic_DNA"/>
</dbReference>
<dbReference type="InterPro" id="IPR042086">
    <property type="entry name" value="MeTrfase_capping"/>
</dbReference>
<dbReference type="InterPro" id="IPR029063">
    <property type="entry name" value="SAM-dependent_MTases_sf"/>
</dbReference>
<dbReference type="PANTHER" id="PTHR31009">
    <property type="entry name" value="S-ADENOSYL-L-METHIONINE:CARBOXYL METHYLTRANSFERASE FAMILY PROTEIN"/>
    <property type="match status" value="1"/>
</dbReference>
<dbReference type="InterPro" id="IPR005299">
    <property type="entry name" value="MeTrfase_7"/>
</dbReference>
<dbReference type="SMART" id="SM00264">
    <property type="entry name" value="BAG"/>
    <property type="match status" value="1"/>
</dbReference>
<sequence length="532" mass="59334">MEVKKLLHMAGGIGESSYASNSKFQEKAILKIRPMLEEAIIEVHKSLLPKKMIVADLGCSSGPNAFLVLTEAMKTIGRQCQQLEVQPPEMQFFLNDLPGNDFNTLFRLLDDFEESMKAEKDASSVLHFVAGLPGSFYGRLFPSQSVPEGLDSKTENVPLNRGNIYIGKTSSSHVVKLYQDQFKRDFTLFLKFRFNELVPGGEMVLAFLGRKEKDYNGLLNSVMEAISALLNSMVLEGLVEEEKLDSFNIPMYAPSMEEAEAVINEQGLYEIIHIKMTESNRDNAQSGANLAMCMRSVLEPMIVGHFGAGIVDEFDQIQASSIAPFLPANMDSYYSHSSYFYFSSSNDQTTPPPHPTKPIPIPISTPSDQNSASITVHLPASRLGDAAIKIQSVYRGHLVRSLIGTIRSVDAETGRLEQLIQQQETVDAVRDESSRERIRINEMLMKALLRLDSVPGFYPEVRQLRRDLSRRIVSLQEVLDAIVAAVVIESDMIPAIPGSLEEIVDRICRGEMEWRGKGGEEECCCGRCVWHV</sequence>
<evidence type="ECO:0000256" key="2">
    <source>
        <dbReference type="ARBA" id="ARBA00022842"/>
    </source>
</evidence>
<dbReference type="PROSITE" id="PS50096">
    <property type="entry name" value="IQ"/>
    <property type="match status" value="1"/>
</dbReference>
<comment type="caution">
    <text evidence="4">The sequence shown here is derived from an EMBL/GenBank/DDBJ whole genome shotgun (WGS) entry which is preliminary data.</text>
</comment>
<keyword evidence="2" id="KW-0460">Magnesium</keyword>
<feature type="domain" description="BAG" evidence="3">
    <location>
        <begin position="405"/>
        <end position="483"/>
    </location>
</feature>
<dbReference type="CDD" id="cd23767">
    <property type="entry name" value="IQCD"/>
    <property type="match status" value="1"/>
</dbReference>
<dbReference type="InterPro" id="IPR000048">
    <property type="entry name" value="IQ_motif_EF-hand-BS"/>
</dbReference>